<dbReference type="EMBL" id="AP025591">
    <property type="protein sequence ID" value="BDG05837.1"/>
    <property type="molecule type" value="Genomic_DNA"/>
</dbReference>
<evidence type="ECO:0000259" key="2">
    <source>
        <dbReference type="Pfam" id="PF07238"/>
    </source>
</evidence>
<proteinExistence type="predicted"/>
<name>A0ABM7X224_9BACT</name>
<feature type="compositionally biased region" description="Pro residues" evidence="1">
    <location>
        <begin position="234"/>
        <end position="254"/>
    </location>
</feature>
<dbReference type="Pfam" id="PF13428">
    <property type="entry name" value="TPR_14"/>
    <property type="match status" value="1"/>
</dbReference>
<keyword evidence="4" id="KW-1185">Reference proteome</keyword>
<feature type="region of interest" description="Disordered" evidence="1">
    <location>
        <begin position="227"/>
        <end position="263"/>
    </location>
</feature>
<sequence>MTAVAYIENPRRGPRAPARCTTKVICPAGVFEAETEDIGSHGCQLVSPRAVKKGDPVKLTISNSRVPDALRISGRIAWASAQAPWRLGVAFDDEALDDSGRWFDRLVAAFPGLAAVRRIPPRISVDAMVYLGPPPRFVVDFDRHEAAILRAIGSGTSVGELMARLRDDWPPKQRALFSLLAHQHLTLARGGSVHPESWKRILADLEGTFAVEALRAAPTPPPLRAVAPTAARPAPRPAPTPIPVAAPPRAPTPAPGDLRRTYTPLPFESRSVARGIDGGASWAAPAHPPAPDYSGAGVGWRAPTGPRPSAAQECFELAHAEIAAGRVNGALALLRRALALAPGDPEIAGAIGKLAFKDRLPGSR</sequence>
<feature type="domain" description="PilZ" evidence="2">
    <location>
        <begin position="11"/>
        <end position="107"/>
    </location>
</feature>
<organism evidence="3 4">
    <name type="scientific">Anaeromyxobacter oryzae</name>
    <dbReference type="NCBI Taxonomy" id="2918170"/>
    <lineage>
        <taxon>Bacteria</taxon>
        <taxon>Pseudomonadati</taxon>
        <taxon>Myxococcota</taxon>
        <taxon>Myxococcia</taxon>
        <taxon>Myxococcales</taxon>
        <taxon>Cystobacterineae</taxon>
        <taxon>Anaeromyxobacteraceae</taxon>
        <taxon>Anaeromyxobacter</taxon>
    </lineage>
</organism>
<dbReference type="InterPro" id="IPR009875">
    <property type="entry name" value="PilZ_domain"/>
</dbReference>
<dbReference type="RefSeq" id="WP_248355004.1">
    <property type="nucleotide sequence ID" value="NZ_AP025591.1"/>
</dbReference>
<evidence type="ECO:0000313" key="4">
    <source>
        <dbReference type="Proteomes" id="UP001162891"/>
    </source>
</evidence>
<accession>A0ABM7X224</accession>
<reference evidence="4" key="1">
    <citation type="journal article" date="2022" name="Int. J. Syst. Evol. Microbiol.">
        <title>Anaeromyxobacter oryzae sp. nov., Anaeromyxobacter diazotrophicus sp. nov. and Anaeromyxobacter paludicola sp. nov., isolated from paddy soils.</title>
        <authorList>
            <person name="Itoh H."/>
            <person name="Xu Z."/>
            <person name="Mise K."/>
            <person name="Masuda Y."/>
            <person name="Ushijima N."/>
            <person name="Hayakawa C."/>
            <person name="Shiratori Y."/>
            <person name="Senoo K."/>
        </authorList>
    </citation>
    <scope>NUCLEOTIDE SEQUENCE [LARGE SCALE GENOMIC DNA]</scope>
    <source>
        <strain evidence="4">Red232</strain>
    </source>
</reference>
<gene>
    <name evidence="3" type="ORF">AMOR_48330</name>
</gene>
<dbReference type="SUPFAM" id="SSF141371">
    <property type="entry name" value="PilZ domain-like"/>
    <property type="match status" value="1"/>
</dbReference>
<protein>
    <recommendedName>
        <fullName evidence="2">PilZ domain-containing protein</fullName>
    </recommendedName>
</protein>
<dbReference type="Proteomes" id="UP001162891">
    <property type="component" value="Chromosome"/>
</dbReference>
<evidence type="ECO:0000313" key="3">
    <source>
        <dbReference type="EMBL" id="BDG05837.1"/>
    </source>
</evidence>
<dbReference type="Pfam" id="PF07238">
    <property type="entry name" value="PilZ"/>
    <property type="match status" value="1"/>
</dbReference>
<evidence type="ECO:0000256" key="1">
    <source>
        <dbReference type="SAM" id="MobiDB-lite"/>
    </source>
</evidence>
<dbReference type="Gene3D" id="2.40.10.220">
    <property type="entry name" value="predicted glycosyltransferase like domains"/>
    <property type="match status" value="1"/>
</dbReference>